<sequence length="615" mass="65649">MSKNGYLQIHDPLKPKGQAVGIDLGTTNSLVAAVVKDQPVCVPVDEGDSLLLPSVVHYAKDGGVVVGSRARKLAPEHPTDTIASVKRFMGRSPDDAETRKLGHYKFVPGAKVVRFDVAGGTPVTPIEVSGEVLRALKRRAEAHFSTKVEQAVITVPAYFDDAQRQATKDAGRLAGLEVLRLLNEPTAAALAYGLDKGSQGTFAVYDLGGGTFDISILKLVDGVFEVKSTGGDSALGGDDFDRAIAQRVLEALGASEAPEPALVAEVLAASRKAKEALTDAASVELTAGGKSHTVTREDFDAWIQPYVQKTGTVCRRALKDAGVTAGELDGVILVGGATRVPAVRKYVAELFGREPLGDINPDQVVAMGAAVLANLLTTADRQDDVLLLDVIPLSLGLETMGGIVEKLIQRNSTIPTTAGQVFTTFKDGQTGLDVHVLQGERELVEDNRSLARFTLSGIPPLAAGMARVEVRFQVDADGILSVSAQEQSTGVSQSITVKPSHGLTDEEIEQMLLDSIDYAEDDIQARQVREQRVDAERVLAEADRQLGEHGSLLQDGERATIDAAIAQVRERMKGEDHLKLKEAVHALDEASRPFIERVMNQAITQVVAGHSVEDY</sequence>
<dbReference type="EMBL" id="CP012109">
    <property type="protein sequence ID" value="AKQ64971.1"/>
    <property type="molecule type" value="Genomic_DNA"/>
</dbReference>
<dbReference type="PROSITE" id="PS01036">
    <property type="entry name" value="HSP70_3"/>
    <property type="match status" value="1"/>
</dbReference>
<evidence type="ECO:0000256" key="2">
    <source>
        <dbReference type="ARBA" id="ARBA00022741"/>
    </source>
</evidence>
<dbReference type="Gene3D" id="1.20.1270.10">
    <property type="match status" value="1"/>
</dbReference>
<dbReference type="PATRIC" id="fig|1297742.4.peg.1904"/>
<name>A0A0H4WNF0_9BACT</name>
<dbReference type="Gene3D" id="3.30.420.40">
    <property type="match status" value="2"/>
</dbReference>
<dbReference type="PANTHER" id="PTHR19375">
    <property type="entry name" value="HEAT SHOCK PROTEIN 70KDA"/>
    <property type="match status" value="1"/>
</dbReference>
<dbReference type="HAMAP" id="MF_00679">
    <property type="entry name" value="HscA"/>
    <property type="match status" value="1"/>
</dbReference>
<dbReference type="PROSITE" id="PS00329">
    <property type="entry name" value="HSP70_2"/>
    <property type="match status" value="1"/>
</dbReference>
<evidence type="ECO:0000256" key="5">
    <source>
        <dbReference type="HAMAP-Rule" id="MF_00679"/>
    </source>
</evidence>
<dbReference type="AlphaFoldDB" id="A0A0H4WNF0"/>
<keyword evidence="2 5" id="KW-0547">Nucleotide-binding</keyword>
<dbReference type="InterPro" id="IPR029048">
    <property type="entry name" value="HSP70_C_sf"/>
</dbReference>
<dbReference type="InterPro" id="IPR010236">
    <property type="entry name" value="ISC_FeS_clus_asmbl_HscA"/>
</dbReference>
<accession>A0A0H4WNF0</accession>
<evidence type="ECO:0000256" key="6">
    <source>
        <dbReference type="RuleBase" id="RU003322"/>
    </source>
</evidence>
<dbReference type="GO" id="GO:0016226">
    <property type="term" value="P:iron-sulfur cluster assembly"/>
    <property type="evidence" value="ECO:0007669"/>
    <property type="project" value="InterPro"/>
</dbReference>
<keyword evidence="3 5" id="KW-0067">ATP-binding</keyword>
<dbReference type="NCBIfam" id="NF003520">
    <property type="entry name" value="PRK05183.1"/>
    <property type="match status" value="1"/>
</dbReference>
<reference evidence="7 8" key="1">
    <citation type="journal article" date="2016" name="PLoS ONE">
        <title>Complete Genome Sequence and Comparative Genomics of a Novel Myxobacterium Myxococcus hansupus.</title>
        <authorList>
            <person name="Sharma G."/>
            <person name="Narwani T."/>
            <person name="Subramanian S."/>
        </authorList>
    </citation>
    <scope>NUCLEOTIDE SEQUENCE [LARGE SCALE GENOMIC DNA]</scope>
    <source>
        <strain evidence="8">mixupus</strain>
    </source>
</reference>
<comment type="similarity">
    <text evidence="1 5 6">Belongs to the heat shock protein 70 family.</text>
</comment>
<dbReference type="STRING" id="1297742.A176_001883"/>
<dbReference type="Gene3D" id="2.60.34.10">
    <property type="entry name" value="Substrate Binding Domain Of DNAk, Chain A, domain 1"/>
    <property type="match status" value="1"/>
</dbReference>
<keyword evidence="8" id="KW-1185">Reference proteome</keyword>
<dbReference type="GO" id="GO:0051082">
    <property type="term" value="F:unfolded protein binding"/>
    <property type="evidence" value="ECO:0007669"/>
    <property type="project" value="InterPro"/>
</dbReference>
<protein>
    <recommendedName>
        <fullName evidence="5">Chaperone protein HscA homolog</fullName>
    </recommendedName>
</protein>
<dbReference type="GO" id="GO:0140662">
    <property type="term" value="F:ATP-dependent protein folding chaperone"/>
    <property type="evidence" value="ECO:0007669"/>
    <property type="project" value="InterPro"/>
</dbReference>
<dbReference type="NCBIfam" id="TIGR01991">
    <property type="entry name" value="HscA"/>
    <property type="match status" value="1"/>
</dbReference>
<evidence type="ECO:0000313" key="8">
    <source>
        <dbReference type="Proteomes" id="UP000009026"/>
    </source>
</evidence>
<dbReference type="SUPFAM" id="SSF100934">
    <property type="entry name" value="Heat shock protein 70kD (HSP70), C-terminal subdomain"/>
    <property type="match status" value="1"/>
</dbReference>
<dbReference type="SUPFAM" id="SSF100920">
    <property type="entry name" value="Heat shock protein 70kD (HSP70), peptide-binding domain"/>
    <property type="match status" value="1"/>
</dbReference>
<evidence type="ECO:0000313" key="7">
    <source>
        <dbReference type="EMBL" id="AKQ64971.1"/>
    </source>
</evidence>
<dbReference type="GO" id="GO:0016887">
    <property type="term" value="F:ATP hydrolysis activity"/>
    <property type="evidence" value="ECO:0007669"/>
    <property type="project" value="UniProtKB-UniRule"/>
</dbReference>
<dbReference type="RefSeq" id="WP_002634232.1">
    <property type="nucleotide sequence ID" value="NZ_CP012109.1"/>
</dbReference>
<dbReference type="PROSITE" id="PS00297">
    <property type="entry name" value="HSP70_1"/>
    <property type="match status" value="1"/>
</dbReference>
<proteinExistence type="inferred from homology"/>
<dbReference type="GO" id="GO:0005524">
    <property type="term" value="F:ATP binding"/>
    <property type="evidence" value="ECO:0007669"/>
    <property type="project" value="UniProtKB-KW"/>
</dbReference>
<evidence type="ECO:0000256" key="4">
    <source>
        <dbReference type="ARBA" id="ARBA00023186"/>
    </source>
</evidence>
<gene>
    <name evidence="5" type="primary">hscA</name>
    <name evidence="7" type="ORF">A176_001883</name>
</gene>
<dbReference type="Proteomes" id="UP000009026">
    <property type="component" value="Chromosome"/>
</dbReference>
<organism evidence="7 8">
    <name type="scientific">Pseudomyxococcus hansupus</name>
    <dbReference type="NCBI Taxonomy" id="1297742"/>
    <lineage>
        <taxon>Bacteria</taxon>
        <taxon>Pseudomonadati</taxon>
        <taxon>Myxococcota</taxon>
        <taxon>Myxococcia</taxon>
        <taxon>Myxococcales</taxon>
        <taxon>Cystobacterineae</taxon>
        <taxon>Myxococcaceae</taxon>
        <taxon>Pseudomyxococcus</taxon>
    </lineage>
</organism>
<dbReference type="Gene3D" id="3.90.640.10">
    <property type="entry name" value="Actin, Chain A, domain 4"/>
    <property type="match status" value="1"/>
</dbReference>
<dbReference type="SUPFAM" id="SSF53067">
    <property type="entry name" value="Actin-like ATPase domain"/>
    <property type="match status" value="2"/>
</dbReference>
<dbReference type="InterPro" id="IPR043129">
    <property type="entry name" value="ATPase_NBD"/>
</dbReference>
<dbReference type="InterPro" id="IPR029047">
    <property type="entry name" value="HSP70_peptide-bd_sf"/>
</dbReference>
<dbReference type="InterPro" id="IPR018181">
    <property type="entry name" value="Heat_shock_70_CS"/>
</dbReference>
<dbReference type="OrthoDB" id="9766019at2"/>
<comment type="function">
    <text evidence="5">Chaperone involved in the maturation of iron-sulfur cluster-containing proteins. Has a low intrinsic ATPase activity which is markedly stimulated by HscB.</text>
</comment>
<dbReference type="InterPro" id="IPR013126">
    <property type="entry name" value="Hsp_70_fam"/>
</dbReference>
<dbReference type="Pfam" id="PF00012">
    <property type="entry name" value="HSP70"/>
    <property type="match status" value="1"/>
</dbReference>
<keyword evidence="4 5" id="KW-0143">Chaperone</keyword>
<dbReference type="eggNOG" id="COG0443">
    <property type="taxonomic scope" value="Bacteria"/>
</dbReference>
<evidence type="ECO:0000256" key="1">
    <source>
        <dbReference type="ARBA" id="ARBA00007381"/>
    </source>
</evidence>
<evidence type="ECO:0000256" key="3">
    <source>
        <dbReference type="ARBA" id="ARBA00022840"/>
    </source>
</evidence>
<dbReference type="KEGG" id="mym:A176_001883"/>
<dbReference type="PRINTS" id="PR00301">
    <property type="entry name" value="HEATSHOCK70"/>
</dbReference>
<dbReference type="FunFam" id="2.60.34.10:FF:000005">
    <property type="entry name" value="Chaperone protein HscA homolog"/>
    <property type="match status" value="1"/>
</dbReference>